<dbReference type="EC" id="3.1.11.6" evidence="5"/>
<keyword evidence="1 5" id="KW-0963">Cytoplasm</keyword>
<dbReference type="GO" id="GO:0006308">
    <property type="term" value="P:DNA catabolic process"/>
    <property type="evidence" value="ECO:0007669"/>
    <property type="project" value="UniProtKB-UniRule"/>
</dbReference>
<evidence type="ECO:0000256" key="4">
    <source>
        <dbReference type="ARBA" id="ARBA00022839"/>
    </source>
</evidence>
<dbReference type="eggNOG" id="COG1570">
    <property type="taxonomic scope" value="Bacteria"/>
</dbReference>
<name>A0A1Y3U4K4_9ACTN</name>
<dbReference type="InterPro" id="IPR020579">
    <property type="entry name" value="Exonuc_VII_lsu_C"/>
</dbReference>
<evidence type="ECO:0000256" key="7">
    <source>
        <dbReference type="SAM" id="MobiDB-lite"/>
    </source>
</evidence>
<gene>
    <name evidence="5" type="primary">xseA</name>
    <name evidence="10" type="ORF">B5G21_03230</name>
</gene>
<accession>A0A1Y3U4K4</accession>
<dbReference type="PANTHER" id="PTHR30008:SF0">
    <property type="entry name" value="EXODEOXYRIBONUCLEASE 7 LARGE SUBUNIT"/>
    <property type="match status" value="1"/>
</dbReference>
<dbReference type="Pfam" id="PF02601">
    <property type="entry name" value="Exonuc_VII_L"/>
    <property type="match status" value="1"/>
</dbReference>
<evidence type="ECO:0000256" key="1">
    <source>
        <dbReference type="ARBA" id="ARBA00022490"/>
    </source>
</evidence>
<keyword evidence="2 5" id="KW-0540">Nuclease</keyword>
<evidence type="ECO:0000259" key="8">
    <source>
        <dbReference type="Pfam" id="PF02601"/>
    </source>
</evidence>
<evidence type="ECO:0000313" key="11">
    <source>
        <dbReference type="Proteomes" id="UP000196560"/>
    </source>
</evidence>
<reference evidence="11" key="1">
    <citation type="submission" date="2017-04" db="EMBL/GenBank/DDBJ databases">
        <title>Function of individual gut microbiota members based on whole genome sequencing of pure cultures obtained from chicken caecum.</title>
        <authorList>
            <person name="Medvecky M."/>
            <person name="Cejkova D."/>
            <person name="Polansky O."/>
            <person name="Karasova D."/>
            <person name="Kubasova T."/>
            <person name="Cizek A."/>
            <person name="Rychlik I."/>
        </authorList>
    </citation>
    <scope>NUCLEOTIDE SEQUENCE [LARGE SCALE GENOMIC DNA]</scope>
    <source>
        <strain evidence="11">An70</strain>
    </source>
</reference>
<keyword evidence="11" id="KW-1185">Reference proteome</keyword>
<evidence type="ECO:0000256" key="2">
    <source>
        <dbReference type="ARBA" id="ARBA00022722"/>
    </source>
</evidence>
<feature type="domain" description="OB-fold nucleic acid binding" evidence="9">
    <location>
        <begin position="60"/>
        <end position="151"/>
    </location>
</feature>
<dbReference type="GO" id="GO:0005737">
    <property type="term" value="C:cytoplasm"/>
    <property type="evidence" value="ECO:0007669"/>
    <property type="project" value="UniProtKB-SubCell"/>
</dbReference>
<evidence type="ECO:0000313" key="10">
    <source>
        <dbReference type="EMBL" id="OUN43713.1"/>
    </source>
</evidence>
<dbReference type="STRING" id="1118060.GCA_000311845_01243"/>
<dbReference type="EMBL" id="NFHO01000003">
    <property type="protein sequence ID" value="OUN43713.1"/>
    <property type="molecule type" value="Genomic_DNA"/>
</dbReference>
<dbReference type="PANTHER" id="PTHR30008">
    <property type="entry name" value="EXODEOXYRIBONUCLEASE 7 LARGE SUBUNIT"/>
    <property type="match status" value="1"/>
</dbReference>
<evidence type="ECO:0000259" key="9">
    <source>
        <dbReference type="Pfam" id="PF13742"/>
    </source>
</evidence>
<dbReference type="GO" id="GO:0008855">
    <property type="term" value="F:exodeoxyribonuclease VII activity"/>
    <property type="evidence" value="ECO:0007669"/>
    <property type="project" value="UniProtKB-UniRule"/>
</dbReference>
<comment type="subcellular location">
    <subcellularLocation>
        <location evidence="5 6">Cytoplasm</location>
    </subcellularLocation>
</comment>
<proteinExistence type="inferred from homology"/>
<dbReference type="AlphaFoldDB" id="A0A1Y3U4K4"/>
<dbReference type="Pfam" id="PF13742">
    <property type="entry name" value="tRNA_anti_2"/>
    <property type="match status" value="1"/>
</dbReference>
<dbReference type="GO" id="GO:0009318">
    <property type="term" value="C:exodeoxyribonuclease VII complex"/>
    <property type="evidence" value="ECO:0007669"/>
    <property type="project" value="UniProtKB-UniRule"/>
</dbReference>
<dbReference type="NCBIfam" id="TIGR00237">
    <property type="entry name" value="xseA"/>
    <property type="match status" value="1"/>
</dbReference>
<keyword evidence="3 5" id="KW-0378">Hydrolase</keyword>
<comment type="similarity">
    <text evidence="5 6">Belongs to the XseA family.</text>
</comment>
<dbReference type="GO" id="GO:0003676">
    <property type="term" value="F:nucleic acid binding"/>
    <property type="evidence" value="ECO:0007669"/>
    <property type="project" value="InterPro"/>
</dbReference>
<dbReference type="HAMAP" id="MF_00378">
    <property type="entry name" value="Exonuc_7_L"/>
    <property type="match status" value="1"/>
</dbReference>
<dbReference type="Proteomes" id="UP000196560">
    <property type="component" value="Unassembled WGS sequence"/>
</dbReference>
<comment type="subunit">
    <text evidence="5">Heterooligomer composed of large and small subunits.</text>
</comment>
<evidence type="ECO:0000256" key="5">
    <source>
        <dbReference type="HAMAP-Rule" id="MF_00378"/>
    </source>
</evidence>
<comment type="catalytic activity">
    <reaction evidence="5 6">
        <text>Exonucleolytic cleavage in either 5'- to 3'- or 3'- to 5'-direction to yield nucleoside 5'-phosphates.</text>
        <dbReference type="EC" id="3.1.11.6"/>
    </reaction>
</comment>
<organism evidence="10 11">
    <name type="scientific">Enorma massiliensis</name>
    <dbReference type="NCBI Taxonomy" id="1472761"/>
    <lineage>
        <taxon>Bacteria</taxon>
        <taxon>Bacillati</taxon>
        <taxon>Actinomycetota</taxon>
        <taxon>Coriobacteriia</taxon>
        <taxon>Coriobacteriales</taxon>
        <taxon>Coriobacteriaceae</taxon>
        <taxon>Enorma</taxon>
    </lineage>
</organism>
<dbReference type="CDD" id="cd04489">
    <property type="entry name" value="ExoVII_LU_OBF"/>
    <property type="match status" value="1"/>
</dbReference>
<dbReference type="InterPro" id="IPR003753">
    <property type="entry name" value="Exonuc_VII_L"/>
</dbReference>
<comment type="caution">
    <text evidence="10">The sequence shown here is derived from an EMBL/GenBank/DDBJ whole genome shotgun (WGS) entry which is preliminary data.</text>
</comment>
<feature type="compositionally biased region" description="Low complexity" evidence="7">
    <location>
        <begin position="17"/>
        <end position="35"/>
    </location>
</feature>
<feature type="domain" description="Exonuclease VII large subunit C-terminal" evidence="8">
    <location>
        <begin position="176"/>
        <end position="486"/>
    </location>
</feature>
<protein>
    <recommendedName>
        <fullName evidence="5">Exodeoxyribonuclease 7 large subunit</fullName>
        <ecNumber evidence="5">3.1.11.6</ecNumber>
    </recommendedName>
    <alternativeName>
        <fullName evidence="5">Exodeoxyribonuclease VII large subunit</fullName>
        <shortName evidence="5">Exonuclease VII large subunit</shortName>
    </alternativeName>
</protein>
<comment type="function">
    <text evidence="5">Bidirectionally degrades single-stranded DNA into large acid-insoluble oligonucleotides, which are then degraded further into small acid-soluble oligonucleotides.</text>
</comment>
<evidence type="ECO:0000256" key="3">
    <source>
        <dbReference type="ARBA" id="ARBA00022801"/>
    </source>
</evidence>
<sequence>MEHERREPGVEGWNLTGARAGSSAAGQRPSARRSGGSQGGFPWEGPDTPAAASRDDDALSVSQAVELAAGALDALPTLTVIGEVTGFRGPNARSGHCYFQIKDDGAAVDCIIWRGVYGKRTFDLRDGMQVQFTGNFNLYKPTGRMSFVAKTFSLAGEGLLRQQVAALAEKLRREGLMDEARKRPIPAFCTRVAVVTSLSGAVIDDVKRTLRRRNPLVELVCVGAKVQGEGAPAELISGLGRAAAIMPAPDCILLVRGGGSYEDLMTFNDEALARAVASCPVPVVTGIGHEPDTSICDMVSDRRCSTPTAAAESVAPAMSDLADLLSSRGHRLALAASSRVEGARVQIEGLDGRISNAMASRLKGLGAALDAAASRPCLKSPQAIVERRRAELAQTADRLSASTSGFEVRGHALALASERLANQGRGLVRARLAELASSAASLEALSPLKVLARGYAIAYGESGVATRAASFAPGAPVRVRMADGDVYGSVTKVEMLDARASRHE</sequence>
<feature type="region of interest" description="Disordered" evidence="7">
    <location>
        <begin position="1"/>
        <end position="56"/>
    </location>
</feature>
<dbReference type="InterPro" id="IPR025824">
    <property type="entry name" value="OB-fold_nuc-bd_dom"/>
</dbReference>
<keyword evidence="4 5" id="KW-0269">Exonuclease</keyword>
<evidence type="ECO:0000256" key="6">
    <source>
        <dbReference type="RuleBase" id="RU004355"/>
    </source>
</evidence>